<proteinExistence type="predicted"/>
<name>A0A2A7MFK5_9CLOT</name>
<dbReference type="EMBL" id="PDCJ01000001">
    <property type="protein sequence ID" value="PEG30213.1"/>
    <property type="molecule type" value="Genomic_DNA"/>
</dbReference>
<sequence length="117" mass="14104">MYYSYVMGIDNSINELKKDGFVIEPDGNNYMISFPENKAIVWEKYISKHLELEYWNEYIADNNVVFLFHLQDGIRKYEVYNYKNDEVLALCEKLCKCKFESIKTMLVENHFYKDKIN</sequence>
<dbReference type="Proteomes" id="UP000431451">
    <property type="component" value="Unassembled WGS sequence"/>
</dbReference>
<dbReference type="EMBL" id="UWJD01000001">
    <property type="protein sequence ID" value="VCT83569.1"/>
    <property type="molecule type" value="Genomic_DNA"/>
</dbReference>
<dbReference type="AlphaFoldDB" id="A0A2A7MFK5"/>
<gene>
    <name evidence="1" type="ORF">CNEO_44479</name>
    <name evidence="3" type="ORF">CNEONATNEC25_01166</name>
    <name evidence="2" type="ORF">CQ394_00325</name>
</gene>
<dbReference type="RefSeq" id="WP_058294388.1">
    <property type="nucleotide sequence ID" value="NZ_CAKJVE010000004.1"/>
</dbReference>
<evidence type="ECO:0000313" key="2">
    <source>
        <dbReference type="EMBL" id="PEG30213.1"/>
    </source>
</evidence>
<evidence type="ECO:0000313" key="4">
    <source>
        <dbReference type="Proteomes" id="UP000220840"/>
    </source>
</evidence>
<protein>
    <submittedName>
        <fullName evidence="2">Uncharacterized protein</fullName>
    </submittedName>
</protein>
<reference evidence="3 5" key="2">
    <citation type="submission" date="2018-06" db="EMBL/GenBank/DDBJ databases">
        <authorList>
            <consortium name="IHU Genomes"/>
        </authorList>
    </citation>
    <scope>NUCLEOTIDE SEQUENCE [LARGE SCALE GENOMIC DNA]</scope>
    <source>
        <strain evidence="3 5">NEC25</strain>
    </source>
</reference>
<accession>A0A2A7MFK5</accession>
<evidence type="ECO:0000313" key="1">
    <source>
        <dbReference type="EMBL" id="CAG9709912.1"/>
    </source>
</evidence>
<dbReference type="EMBL" id="CAKJVE010000004">
    <property type="protein sequence ID" value="CAG9709912.1"/>
    <property type="molecule type" value="Genomic_DNA"/>
</dbReference>
<organism evidence="2 4">
    <name type="scientific">Clostridium neonatale</name>
    <dbReference type="NCBI Taxonomy" id="137838"/>
    <lineage>
        <taxon>Bacteria</taxon>
        <taxon>Bacillati</taxon>
        <taxon>Bacillota</taxon>
        <taxon>Clostridia</taxon>
        <taxon>Eubacteriales</taxon>
        <taxon>Clostridiaceae</taxon>
        <taxon>Clostridium</taxon>
    </lineage>
</organism>
<reference evidence="1" key="3">
    <citation type="submission" date="2021-10" db="EMBL/GenBank/DDBJ databases">
        <authorList>
            <person name="Mesa V."/>
        </authorList>
    </citation>
    <scope>NUCLEOTIDE SEQUENCE</scope>
    <source>
        <strain evidence="1">CC3_PB</strain>
    </source>
</reference>
<evidence type="ECO:0000313" key="5">
    <source>
        <dbReference type="Proteomes" id="UP000431451"/>
    </source>
</evidence>
<dbReference type="Proteomes" id="UP000789738">
    <property type="component" value="Unassembled WGS sequence"/>
</dbReference>
<reference evidence="2 4" key="1">
    <citation type="submission" date="2017-10" db="EMBL/GenBank/DDBJ databases">
        <title>Effective Description of Clostridium neonatale sp. nov. linked to necrotizing enterocolitis in neonates and a clarification of species assignable to the genus Clostridium (Prazmowski 1880) emend. Lawson and Rainey 2016.</title>
        <authorList>
            <person name="Bernard K."/>
            <person name="Burdz T."/>
            <person name="Wiebe D."/>
            <person name="Balcewich B."/>
            <person name="Alfa M."/>
            <person name="Bernier A.-M."/>
        </authorList>
    </citation>
    <scope>NUCLEOTIDE SEQUENCE [LARGE SCALE GENOMIC DNA]</scope>
    <source>
        <strain evidence="2 4">LCDC99A005</strain>
    </source>
</reference>
<dbReference type="Proteomes" id="UP000220840">
    <property type="component" value="Unassembled WGS sequence"/>
</dbReference>
<keyword evidence="4" id="KW-1185">Reference proteome</keyword>
<evidence type="ECO:0000313" key="3">
    <source>
        <dbReference type="EMBL" id="VCT83569.1"/>
    </source>
</evidence>